<gene>
    <name evidence="11" type="ORF">Naga_100897g4</name>
</gene>
<dbReference type="PANTHER" id="PTHR22298">
    <property type="entry name" value="ENDO-1,4-BETA-GLUCANASE"/>
    <property type="match status" value="1"/>
</dbReference>
<evidence type="ECO:0000256" key="3">
    <source>
        <dbReference type="ARBA" id="ARBA00012601"/>
    </source>
</evidence>
<evidence type="ECO:0000256" key="4">
    <source>
        <dbReference type="ARBA" id="ARBA00022801"/>
    </source>
</evidence>
<evidence type="ECO:0000256" key="2">
    <source>
        <dbReference type="ARBA" id="ARBA00007072"/>
    </source>
</evidence>
<feature type="non-terminal residue" evidence="11">
    <location>
        <position position="1"/>
    </location>
</feature>
<evidence type="ECO:0000256" key="7">
    <source>
        <dbReference type="ARBA" id="ARBA00023295"/>
    </source>
</evidence>
<feature type="region of interest" description="Disordered" evidence="9">
    <location>
        <begin position="1"/>
        <end position="29"/>
    </location>
</feature>
<evidence type="ECO:0000256" key="6">
    <source>
        <dbReference type="ARBA" id="ARBA00023277"/>
    </source>
</evidence>
<comment type="catalytic activity">
    <reaction evidence="1">
        <text>Endohydrolysis of (1-&gt;4)-beta-D-glucosidic linkages in cellulose, lichenin and cereal beta-D-glucans.</text>
        <dbReference type="EC" id="3.2.1.4"/>
    </reaction>
</comment>
<accession>W7TG56</accession>
<dbReference type="GO" id="GO:0008810">
    <property type="term" value="F:cellulase activity"/>
    <property type="evidence" value="ECO:0007669"/>
    <property type="project" value="UniProtKB-EC"/>
</dbReference>
<evidence type="ECO:0000259" key="10">
    <source>
        <dbReference type="Pfam" id="PF00759"/>
    </source>
</evidence>
<evidence type="ECO:0000313" key="11">
    <source>
        <dbReference type="EMBL" id="EWM25995.1"/>
    </source>
</evidence>
<keyword evidence="8" id="KW-0624">Polysaccharide degradation</keyword>
<evidence type="ECO:0000256" key="8">
    <source>
        <dbReference type="ARBA" id="ARBA00023326"/>
    </source>
</evidence>
<dbReference type="Pfam" id="PF00759">
    <property type="entry name" value="Glyco_hydro_9"/>
    <property type="match status" value="1"/>
</dbReference>
<proteinExistence type="inferred from homology"/>
<feature type="domain" description="Glycoside hydrolase family 9" evidence="10">
    <location>
        <begin position="180"/>
        <end position="382"/>
    </location>
</feature>
<keyword evidence="5" id="KW-0136">Cellulose degradation</keyword>
<dbReference type="InterPro" id="IPR008928">
    <property type="entry name" value="6-hairpin_glycosidase_sf"/>
</dbReference>
<dbReference type="EMBL" id="AZIL01000789">
    <property type="protein sequence ID" value="EWM25995.1"/>
    <property type="molecule type" value="Genomic_DNA"/>
</dbReference>
<dbReference type="OrthoDB" id="10257085at2759"/>
<comment type="caution">
    <text evidence="11">The sequence shown here is derived from an EMBL/GenBank/DDBJ whole genome shotgun (WGS) entry which is preliminary data.</text>
</comment>
<comment type="similarity">
    <text evidence="2">Belongs to the glycosyl hydrolase 9 (cellulase E) family.</text>
</comment>
<dbReference type="InterPro" id="IPR001701">
    <property type="entry name" value="Glyco_hydro_9"/>
</dbReference>
<dbReference type="InterPro" id="IPR012341">
    <property type="entry name" value="6hp_glycosidase-like_sf"/>
</dbReference>
<organism evidence="11 12">
    <name type="scientific">Nannochloropsis gaditana</name>
    <dbReference type="NCBI Taxonomy" id="72520"/>
    <lineage>
        <taxon>Eukaryota</taxon>
        <taxon>Sar</taxon>
        <taxon>Stramenopiles</taxon>
        <taxon>Ochrophyta</taxon>
        <taxon>Eustigmatophyceae</taxon>
        <taxon>Eustigmatales</taxon>
        <taxon>Monodopsidaceae</taxon>
        <taxon>Nannochloropsis</taxon>
    </lineage>
</organism>
<keyword evidence="7" id="KW-0326">Glycosidase</keyword>
<dbReference type="Gene3D" id="1.50.10.10">
    <property type="match status" value="1"/>
</dbReference>
<name>W7TG56_9STRA</name>
<dbReference type="SUPFAM" id="SSF48208">
    <property type="entry name" value="Six-hairpin glycosidases"/>
    <property type="match status" value="1"/>
</dbReference>
<dbReference type="GO" id="GO:0030245">
    <property type="term" value="P:cellulose catabolic process"/>
    <property type="evidence" value="ECO:0007669"/>
    <property type="project" value="UniProtKB-KW"/>
</dbReference>
<evidence type="ECO:0000256" key="5">
    <source>
        <dbReference type="ARBA" id="ARBA00023001"/>
    </source>
</evidence>
<sequence>IPLDCGRGRSLPVGPSRDHQLSSPLLQSHLPQPGLPASHEYRKRHGCGCDCLSKPRSSLRSHAFAARGGTLCIRRHVSRGLDSKRDNPRRKFLQRRWPLLGRACLCRRLVAQGTAAVRFPYCLFFPFFLLPQADVLSFESSAPLLFWPPLSPVRAHGQDMLYEFIFTQISPSLPPILAFIQATGKKEYLDKAIATFYQCCYVPGGYQVSVLDWADMTMGINLLLYEATQWNDFKDAVINRQKAFMNKIPRTPKGLSYYNEWGPNRYAANAAFTALVAAEFGFEVDYFRSYAASQINYMLGDCCDGKKSFLIGFGPSWPNSYHHRAASCKGTDCRCTQQDFPHILWGGLLGGPEKDDTISDEGCPDFIHMEVALDFSAGFTTAVAGLKHLSLRGIRY</sequence>
<protein>
    <recommendedName>
        <fullName evidence="3">cellulase</fullName>
        <ecNumber evidence="3">3.2.1.4</ecNumber>
    </recommendedName>
</protein>
<evidence type="ECO:0000256" key="9">
    <source>
        <dbReference type="SAM" id="MobiDB-lite"/>
    </source>
</evidence>
<evidence type="ECO:0000313" key="12">
    <source>
        <dbReference type="Proteomes" id="UP000019335"/>
    </source>
</evidence>
<dbReference type="EC" id="3.2.1.4" evidence="3"/>
<evidence type="ECO:0000256" key="1">
    <source>
        <dbReference type="ARBA" id="ARBA00000966"/>
    </source>
</evidence>
<dbReference type="AlphaFoldDB" id="W7TG56"/>
<keyword evidence="4" id="KW-0378">Hydrolase</keyword>
<reference evidence="11 12" key="1">
    <citation type="journal article" date="2014" name="Mol. Plant">
        <title>Chromosome Scale Genome Assembly and Transcriptome Profiling of Nannochloropsis gaditana in Nitrogen Depletion.</title>
        <authorList>
            <person name="Corteggiani Carpinelli E."/>
            <person name="Telatin A."/>
            <person name="Vitulo N."/>
            <person name="Forcato C."/>
            <person name="D'Angelo M."/>
            <person name="Schiavon R."/>
            <person name="Vezzi A."/>
            <person name="Giacometti G.M."/>
            <person name="Morosinotto T."/>
            <person name="Valle G."/>
        </authorList>
    </citation>
    <scope>NUCLEOTIDE SEQUENCE [LARGE SCALE GENOMIC DNA]</scope>
    <source>
        <strain evidence="11 12">B-31</strain>
    </source>
</reference>
<keyword evidence="6" id="KW-0119">Carbohydrate metabolism</keyword>
<keyword evidence="12" id="KW-1185">Reference proteome</keyword>
<dbReference type="Proteomes" id="UP000019335">
    <property type="component" value="Chromosome 10"/>
</dbReference>